<feature type="region of interest" description="Disordered" evidence="1">
    <location>
        <begin position="50"/>
        <end position="79"/>
    </location>
</feature>
<evidence type="ECO:0000313" key="2">
    <source>
        <dbReference type="EMBL" id="CAD8964254.1"/>
    </source>
</evidence>
<dbReference type="Gene3D" id="3.40.50.10140">
    <property type="entry name" value="Toll/interleukin-1 receptor homology (TIR) domain"/>
    <property type="match status" value="1"/>
</dbReference>
<evidence type="ECO:0000256" key="1">
    <source>
        <dbReference type="SAM" id="MobiDB-lite"/>
    </source>
</evidence>
<sequence length="408" mass="44620">MEVHACAQGGEPVSVSMNTNTQIREHMRASGEANQAFVSMNHPYLADSIPGTPMEAPEFSTDGNEQGDPHPSASFAIPISDEIAPPPTFSLRSELFHMFLSYRVRSDADVVARLYELVVSGSLNDKRIPPGGHGRWPGFAEEPPKGFGKAAKVFWDKKCLQDGKDWEAGFVRGLTCSMVFVPLFSRGAIEGLLSLGGAQDRVDNVLLEWLLALEWLKSPTSGLKSIYPIFFDKKQDGLEEPFADFPWEMLASLPQLPSAKTNRRAAEILRKLGGTEEQIMRMQALSVRQVVDQMLKNQGIKLALVGPEPLSTAASRMLNIVIRDVSSVQCSPDIYAFTRSGGCEVISFLKTRGLISLAPALAHHGITSLRELSLLRGSERETERRRVVQAAVESFARPGGGERGGSTL</sequence>
<proteinExistence type="predicted"/>
<accession>A0A7S1E474</accession>
<dbReference type="InterPro" id="IPR035897">
    <property type="entry name" value="Toll_tir_struct_dom_sf"/>
</dbReference>
<reference evidence="2" key="1">
    <citation type="submission" date="2021-01" db="EMBL/GenBank/DDBJ databases">
        <authorList>
            <person name="Corre E."/>
            <person name="Pelletier E."/>
            <person name="Niang G."/>
            <person name="Scheremetjew M."/>
            <person name="Finn R."/>
            <person name="Kale V."/>
            <person name="Holt S."/>
            <person name="Cochrane G."/>
            <person name="Meng A."/>
            <person name="Brown T."/>
            <person name="Cohen L."/>
        </authorList>
    </citation>
    <scope>NUCLEOTIDE SEQUENCE</scope>
    <source>
        <strain evidence="2">CCMP644</strain>
    </source>
</reference>
<organism evidence="2">
    <name type="scientific">Hemiselmis andersenii</name>
    <name type="common">Cryptophyte alga</name>
    <dbReference type="NCBI Taxonomy" id="464988"/>
    <lineage>
        <taxon>Eukaryota</taxon>
        <taxon>Cryptophyceae</taxon>
        <taxon>Cryptomonadales</taxon>
        <taxon>Hemiselmidaceae</taxon>
        <taxon>Hemiselmis</taxon>
    </lineage>
</organism>
<dbReference type="EMBL" id="HBFX01027659">
    <property type="protein sequence ID" value="CAD8964254.1"/>
    <property type="molecule type" value="Transcribed_RNA"/>
</dbReference>
<protein>
    <submittedName>
        <fullName evidence="2">Uncharacterized protein</fullName>
    </submittedName>
</protein>
<name>A0A7S1E474_HEMAN</name>
<dbReference type="AlphaFoldDB" id="A0A7S1E474"/>
<gene>
    <name evidence="2" type="ORF">HAND00432_LOCUS16731</name>
</gene>